<name>A0A814SIC3_9BILA</name>
<sequence>MSFIDSIFLSKKKEFFWDDDVVDLESGKIVSLGKNLPLCSQCSQPLDQGFGINSPVKKQSSYQTITKSTTITHGINSKQSLTTRSSTPSTKTST</sequence>
<reference evidence="1" key="1">
    <citation type="submission" date="2021-02" db="EMBL/GenBank/DDBJ databases">
        <authorList>
            <person name="Nowell W R."/>
        </authorList>
    </citation>
    <scope>NUCLEOTIDE SEQUENCE</scope>
    <source>
        <strain evidence="1">Ploen Becks lab</strain>
    </source>
</reference>
<organism evidence="1 2">
    <name type="scientific">Brachionus calyciflorus</name>
    <dbReference type="NCBI Taxonomy" id="104777"/>
    <lineage>
        <taxon>Eukaryota</taxon>
        <taxon>Metazoa</taxon>
        <taxon>Spiralia</taxon>
        <taxon>Gnathifera</taxon>
        <taxon>Rotifera</taxon>
        <taxon>Eurotatoria</taxon>
        <taxon>Monogononta</taxon>
        <taxon>Pseudotrocha</taxon>
        <taxon>Ploima</taxon>
        <taxon>Brachionidae</taxon>
        <taxon>Brachionus</taxon>
    </lineage>
</organism>
<dbReference type="AlphaFoldDB" id="A0A814SIC3"/>
<dbReference type="EMBL" id="CAJNOC010011534">
    <property type="protein sequence ID" value="CAF1148675.1"/>
    <property type="molecule type" value="Genomic_DNA"/>
</dbReference>
<gene>
    <name evidence="1" type="ORF">OXX778_LOCUS23199</name>
</gene>
<protein>
    <submittedName>
        <fullName evidence="1">Uncharacterized protein</fullName>
    </submittedName>
</protein>
<evidence type="ECO:0000313" key="1">
    <source>
        <dbReference type="EMBL" id="CAF1148675.1"/>
    </source>
</evidence>
<evidence type="ECO:0000313" key="2">
    <source>
        <dbReference type="Proteomes" id="UP000663879"/>
    </source>
</evidence>
<feature type="non-terminal residue" evidence="1">
    <location>
        <position position="1"/>
    </location>
</feature>
<keyword evidence="2" id="KW-1185">Reference proteome</keyword>
<comment type="caution">
    <text evidence="1">The sequence shown here is derived from an EMBL/GenBank/DDBJ whole genome shotgun (WGS) entry which is preliminary data.</text>
</comment>
<accession>A0A814SIC3</accession>
<proteinExistence type="predicted"/>
<dbReference type="Proteomes" id="UP000663879">
    <property type="component" value="Unassembled WGS sequence"/>
</dbReference>